<dbReference type="AlphaFoldDB" id="A0A4R3ZWA3"/>
<dbReference type="InterPro" id="IPR003615">
    <property type="entry name" value="HNH_nuc"/>
</dbReference>
<reference evidence="4 5" key="1">
    <citation type="submission" date="2019-03" db="EMBL/GenBank/DDBJ databases">
        <title>Root nodule microbial communities of legume samples collected from USA, Mexico and Botswana.</title>
        <authorList>
            <person name="Hirsch A."/>
        </authorList>
    </citation>
    <scope>NUCLEOTIDE SEQUENCE [LARGE SCALE GENOMIC DNA]</scope>
    <source>
        <strain evidence="4 5">55</strain>
    </source>
</reference>
<proteinExistence type="predicted"/>
<organism evidence="4 5">
    <name type="scientific">Dietzia cinnamea</name>
    <dbReference type="NCBI Taxonomy" id="321318"/>
    <lineage>
        <taxon>Bacteria</taxon>
        <taxon>Bacillati</taxon>
        <taxon>Actinomycetota</taxon>
        <taxon>Actinomycetes</taxon>
        <taxon>Mycobacteriales</taxon>
        <taxon>Dietziaceae</taxon>
        <taxon>Dietzia</taxon>
    </lineage>
</organism>
<protein>
    <submittedName>
        <fullName evidence="4">Uncharacterized protein DUF222</fullName>
    </submittedName>
</protein>
<feature type="coiled-coil region" evidence="1">
    <location>
        <begin position="64"/>
        <end position="94"/>
    </location>
</feature>
<accession>A0A4R3ZWA3</accession>
<dbReference type="InterPro" id="IPR003870">
    <property type="entry name" value="DUF222"/>
</dbReference>
<feature type="compositionally biased region" description="Pro residues" evidence="2">
    <location>
        <begin position="441"/>
        <end position="454"/>
    </location>
</feature>
<feature type="domain" description="DUF222" evidence="3">
    <location>
        <begin position="69"/>
        <end position="363"/>
    </location>
</feature>
<evidence type="ECO:0000256" key="2">
    <source>
        <dbReference type="SAM" id="MobiDB-lite"/>
    </source>
</evidence>
<evidence type="ECO:0000256" key="1">
    <source>
        <dbReference type="SAM" id="Coils"/>
    </source>
</evidence>
<feature type="region of interest" description="Disordered" evidence="2">
    <location>
        <begin position="423"/>
        <end position="456"/>
    </location>
</feature>
<sequence>MGHPTRGHVAPVGVTCGDGFVSYPDDLIEHMSDTGTGATASGEMAAVLSALDAHLARDWSQVPAAELHAELVALEQAQRRLRATQARVMAEARRAGAARQMGYINEHQMLTGGLGLAPGEARGRLEDSAIADTARMAATAAGTISAGHLKIINTTLAALPDEVDDDERNRLETELIALAAGQCTTRRLQDSAHRLLDQIDPGRTERGAGERARRRSVTCTGQGLDLMARAAMTMDPQLAALMREVHARWAQPGRLWPDELTPDDRSDGQRMHDALVHALTLALATDASRTGAAAAIVVRIDLDQLTTLAGCGHTDAGIRVPVDQAITMARGNHWFLALCDQETDLKLYRSHRTASRYQRLALFAAYGGCTHTDCDQDARHCQAHHAGTPWAAGGLTNIDELALTSPDCHAMIHDTGWTTIPDRTAPQGVRWIPPTATPRATNPPPPKPGPPPLTPLDAPILPFALLHDLDHAIARHTAAPRPPHDHTRPRRDGGQLKWVRWAEWCPRWRSRAASR</sequence>
<dbReference type="EMBL" id="SMCX01000005">
    <property type="protein sequence ID" value="TCW25002.1"/>
    <property type="molecule type" value="Genomic_DNA"/>
</dbReference>
<dbReference type="Proteomes" id="UP000295805">
    <property type="component" value="Unassembled WGS sequence"/>
</dbReference>
<evidence type="ECO:0000313" key="5">
    <source>
        <dbReference type="Proteomes" id="UP000295805"/>
    </source>
</evidence>
<keyword evidence="1" id="KW-0175">Coiled coil</keyword>
<comment type="caution">
    <text evidence="4">The sequence shown here is derived from an EMBL/GenBank/DDBJ whole genome shotgun (WGS) entry which is preliminary data.</text>
</comment>
<evidence type="ECO:0000313" key="4">
    <source>
        <dbReference type="EMBL" id="TCW25002.1"/>
    </source>
</evidence>
<evidence type="ECO:0000259" key="3">
    <source>
        <dbReference type="Pfam" id="PF02720"/>
    </source>
</evidence>
<dbReference type="CDD" id="cd00085">
    <property type="entry name" value="HNHc"/>
    <property type="match status" value="1"/>
</dbReference>
<dbReference type="Pfam" id="PF02720">
    <property type="entry name" value="DUF222"/>
    <property type="match status" value="1"/>
</dbReference>
<gene>
    <name evidence="4" type="ORF">EDD19_10560</name>
</gene>
<name>A0A4R3ZWA3_9ACTN</name>